<comment type="caution">
    <text evidence="1">The sequence shown here is derived from an EMBL/GenBank/DDBJ whole genome shotgun (WGS) entry which is preliminary data.</text>
</comment>
<organism evidence="1 2">
    <name type="scientific">Caerostris extrusa</name>
    <name type="common">Bark spider</name>
    <name type="synonym">Caerostris bankana</name>
    <dbReference type="NCBI Taxonomy" id="172846"/>
    <lineage>
        <taxon>Eukaryota</taxon>
        <taxon>Metazoa</taxon>
        <taxon>Ecdysozoa</taxon>
        <taxon>Arthropoda</taxon>
        <taxon>Chelicerata</taxon>
        <taxon>Arachnida</taxon>
        <taxon>Araneae</taxon>
        <taxon>Araneomorphae</taxon>
        <taxon>Entelegynae</taxon>
        <taxon>Araneoidea</taxon>
        <taxon>Araneidae</taxon>
        <taxon>Caerostris</taxon>
    </lineage>
</organism>
<dbReference type="Proteomes" id="UP001054945">
    <property type="component" value="Unassembled WGS sequence"/>
</dbReference>
<keyword evidence="2" id="KW-1185">Reference proteome</keyword>
<dbReference type="AlphaFoldDB" id="A0AAV4Q6D9"/>
<name>A0AAV4Q6D9_CAEEX</name>
<protein>
    <submittedName>
        <fullName evidence="1">Uncharacterized protein</fullName>
    </submittedName>
</protein>
<accession>A0AAV4Q6D9</accession>
<evidence type="ECO:0000313" key="1">
    <source>
        <dbReference type="EMBL" id="GIY03767.1"/>
    </source>
</evidence>
<dbReference type="EMBL" id="BPLR01005620">
    <property type="protein sequence ID" value="GIY03767.1"/>
    <property type="molecule type" value="Genomic_DNA"/>
</dbReference>
<reference evidence="1 2" key="1">
    <citation type="submission" date="2021-06" db="EMBL/GenBank/DDBJ databases">
        <title>Caerostris extrusa draft genome.</title>
        <authorList>
            <person name="Kono N."/>
            <person name="Arakawa K."/>
        </authorList>
    </citation>
    <scope>NUCLEOTIDE SEQUENCE [LARGE SCALE GENOMIC DNA]</scope>
</reference>
<gene>
    <name evidence="1" type="ORF">CEXT_577561</name>
</gene>
<proteinExistence type="predicted"/>
<evidence type="ECO:0000313" key="2">
    <source>
        <dbReference type="Proteomes" id="UP001054945"/>
    </source>
</evidence>
<sequence>MRQRKDRMSSLKSILAFRVKLMFILTAYLNPSALKETTFAGKENSGLSPREFSCITIFLYLQFSFQKDDVKDHSTRMLLESGARLNAIPFQAPELQFLYFSFKFSCSLSSREIFSWIWPLVKMGFRCVSILRSSVSRTKECFYKWAAPH</sequence>